<evidence type="ECO:0000313" key="2">
    <source>
        <dbReference type="Proteomes" id="UP001162480"/>
    </source>
</evidence>
<name>A0AA36APJ7_OCTVU</name>
<proteinExistence type="predicted"/>
<keyword evidence="2" id="KW-1185">Reference proteome</keyword>
<organism evidence="1 2">
    <name type="scientific">Octopus vulgaris</name>
    <name type="common">Common octopus</name>
    <dbReference type="NCBI Taxonomy" id="6645"/>
    <lineage>
        <taxon>Eukaryota</taxon>
        <taxon>Metazoa</taxon>
        <taxon>Spiralia</taxon>
        <taxon>Lophotrochozoa</taxon>
        <taxon>Mollusca</taxon>
        <taxon>Cephalopoda</taxon>
        <taxon>Coleoidea</taxon>
        <taxon>Octopodiformes</taxon>
        <taxon>Octopoda</taxon>
        <taxon>Incirrata</taxon>
        <taxon>Octopodidae</taxon>
        <taxon>Octopus</taxon>
    </lineage>
</organism>
<dbReference type="AlphaFoldDB" id="A0AA36APJ7"/>
<dbReference type="EMBL" id="OX597815">
    <property type="protein sequence ID" value="CAI9718872.1"/>
    <property type="molecule type" value="Genomic_DNA"/>
</dbReference>
<accession>A0AA36APJ7</accession>
<reference evidence="1" key="1">
    <citation type="submission" date="2023-08" db="EMBL/GenBank/DDBJ databases">
        <authorList>
            <person name="Alioto T."/>
            <person name="Alioto T."/>
            <person name="Gomez Garrido J."/>
        </authorList>
    </citation>
    <scope>NUCLEOTIDE SEQUENCE</scope>
</reference>
<evidence type="ECO:0000313" key="1">
    <source>
        <dbReference type="EMBL" id="CAI9718872.1"/>
    </source>
</evidence>
<gene>
    <name evidence="1" type="ORF">OCTVUL_1B013755</name>
</gene>
<sequence length="75" mass="8952">MRKRMEELINTETEERRNNRMQQNANAMRVPRRRVGNHVNLVNNHTYNEENIQVHNCGDLNALCQFCRAKHFASE</sequence>
<dbReference type="Proteomes" id="UP001162480">
    <property type="component" value="Chromosome 2"/>
</dbReference>
<protein>
    <submittedName>
        <fullName evidence="1">Uncharacterized protein</fullName>
    </submittedName>
</protein>